<dbReference type="AlphaFoldDB" id="A0A2G5FA11"/>
<dbReference type="EMBL" id="KZ305018">
    <property type="protein sequence ID" value="PIA64861.1"/>
    <property type="molecule type" value="Genomic_DNA"/>
</dbReference>
<proteinExistence type="predicted"/>
<dbReference type="OrthoDB" id="675068at2759"/>
<evidence type="ECO:0000313" key="1">
    <source>
        <dbReference type="EMBL" id="PIA64861.1"/>
    </source>
</evidence>
<name>A0A2G5FA11_AQUCA</name>
<protein>
    <submittedName>
        <fullName evidence="1">Uncharacterized protein</fullName>
    </submittedName>
</protein>
<dbReference type="GO" id="GO:0009658">
    <property type="term" value="P:chloroplast organization"/>
    <property type="evidence" value="ECO:0007669"/>
    <property type="project" value="InterPro"/>
</dbReference>
<evidence type="ECO:0000313" key="2">
    <source>
        <dbReference type="Proteomes" id="UP000230069"/>
    </source>
</evidence>
<keyword evidence="2" id="KW-1185">Reference proteome</keyword>
<dbReference type="PANTHER" id="PTHR47594:SF3">
    <property type="entry name" value="PROTEIN THYLAKOID ASSEMBLY 8, CHLOROPLASTIC"/>
    <property type="match status" value="1"/>
</dbReference>
<sequence length="232" mass="26016">MASSLGSNLSFFTSSSSTTKLQKTRRNVTIRCGPRDNRGPIQKGRILSIEAIQAIQALKRAKSDETKLATLISKTLTRLVKNDLIASLNELLRQNQCDLALKVFSTVRSELWYKTDWSLYANMVSGLARNGMSEDINRLMLDLEEEGLVKNDSNGISRLLKALIAAEMNECVVRIYGIMKKGGWECKDEKDEYVVKVLNRGLRRLGEEEVADEVQKEYGSLCEGKLVKPVVL</sequence>
<dbReference type="FunCoup" id="A0A2G5FA11">
    <property type="interactions" value="741"/>
</dbReference>
<dbReference type="InterPro" id="IPR011990">
    <property type="entry name" value="TPR-like_helical_dom_sf"/>
</dbReference>
<reference evidence="1 2" key="1">
    <citation type="submission" date="2017-09" db="EMBL/GenBank/DDBJ databases">
        <title>WGS assembly of Aquilegia coerulea Goldsmith.</title>
        <authorList>
            <person name="Hodges S."/>
            <person name="Kramer E."/>
            <person name="Nordborg M."/>
            <person name="Tomkins J."/>
            <person name="Borevitz J."/>
            <person name="Derieg N."/>
            <person name="Yan J."/>
            <person name="Mihaltcheva S."/>
            <person name="Hayes R.D."/>
            <person name="Rokhsar D."/>
        </authorList>
    </citation>
    <scope>NUCLEOTIDE SEQUENCE [LARGE SCALE GENOMIC DNA]</scope>
    <source>
        <strain evidence="2">cv. Goldsmith</strain>
    </source>
</reference>
<dbReference type="Gene3D" id="1.25.40.10">
    <property type="entry name" value="Tetratricopeptide repeat domain"/>
    <property type="match status" value="1"/>
</dbReference>
<accession>A0A2G5FA11</accession>
<organism evidence="1 2">
    <name type="scientific">Aquilegia coerulea</name>
    <name type="common">Rocky mountain columbine</name>
    <dbReference type="NCBI Taxonomy" id="218851"/>
    <lineage>
        <taxon>Eukaryota</taxon>
        <taxon>Viridiplantae</taxon>
        <taxon>Streptophyta</taxon>
        <taxon>Embryophyta</taxon>
        <taxon>Tracheophyta</taxon>
        <taxon>Spermatophyta</taxon>
        <taxon>Magnoliopsida</taxon>
        <taxon>Ranunculales</taxon>
        <taxon>Ranunculaceae</taxon>
        <taxon>Thalictroideae</taxon>
        <taxon>Aquilegia</taxon>
    </lineage>
</organism>
<dbReference type="GO" id="GO:0003723">
    <property type="term" value="F:RNA binding"/>
    <property type="evidence" value="ECO:0007669"/>
    <property type="project" value="InterPro"/>
</dbReference>
<dbReference type="InterPro" id="IPR044190">
    <property type="entry name" value="THA8-like"/>
</dbReference>
<gene>
    <name evidence="1" type="ORF">AQUCO_00100375v1</name>
</gene>
<dbReference type="Proteomes" id="UP000230069">
    <property type="component" value="Unassembled WGS sequence"/>
</dbReference>
<dbReference type="InParanoid" id="A0A2G5FA11"/>
<dbReference type="PANTHER" id="PTHR47594">
    <property type="entry name" value="PPR CONTAINING PLANT-LIKE PROTEIN"/>
    <property type="match status" value="1"/>
</dbReference>
<dbReference type="GO" id="GO:0000373">
    <property type="term" value="P:Group II intron splicing"/>
    <property type="evidence" value="ECO:0007669"/>
    <property type="project" value="InterPro"/>
</dbReference>
<dbReference type="STRING" id="218851.A0A2G5FA11"/>